<dbReference type="CDD" id="cd15329">
    <property type="entry name" value="7tmA_5-HT7"/>
    <property type="match status" value="1"/>
</dbReference>
<keyword evidence="7" id="KW-1015">Disulfide bond</keyword>
<comment type="subcellular location">
    <subcellularLocation>
        <location evidence="1">Cell membrane</location>
        <topology evidence="1">Multi-pass membrane protein</topology>
    </subcellularLocation>
</comment>
<dbReference type="InterPro" id="IPR000276">
    <property type="entry name" value="GPCR_Rhodpsn"/>
</dbReference>
<proteinExistence type="inferred from homology"/>
<keyword evidence="14" id="KW-1185">Reference proteome</keyword>
<evidence type="ECO:0000256" key="2">
    <source>
        <dbReference type="ARBA" id="ARBA00022475"/>
    </source>
</evidence>
<name>A0A8S1EGZ1_9PELO</name>
<dbReference type="PROSITE" id="PS50262">
    <property type="entry name" value="G_PROTEIN_RECEP_F1_2"/>
    <property type="match status" value="1"/>
</dbReference>
<feature type="transmembrane region" description="Helical" evidence="11">
    <location>
        <begin position="324"/>
        <end position="344"/>
    </location>
</feature>
<keyword evidence="2" id="KW-1003">Cell membrane</keyword>
<dbReference type="GO" id="GO:0004993">
    <property type="term" value="F:G protein-coupled serotonin receptor activity"/>
    <property type="evidence" value="ECO:0007669"/>
    <property type="project" value="UniProtKB-ARBA"/>
</dbReference>
<comment type="caution">
    <text evidence="13">The sequence shown here is derived from an EMBL/GenBank/DDBJ whole genome shotgun (WGS) entry which is preliminary data.</text>
</comment>
<keyword evidence="4 11" id="KW-1133">Transmembrane helix</keyword>
<dbReference type="SUPFAM" id="SSF81321">
    <property type="entry name" value="Family A G protein-coupled receptor-like"/>
    <property type="match status" value="1"/>
</dbReference>
<reference evidence="13 14" key="1">
    <citation type="submission" date="2020-04" db="EMBL/GenBank/DDBJ databases">
        <authorList>
            <person name="Laetsch R D."/>
            <person name="Stevens L."/>
            <person name="Kumar S."/>
            <person name="Blaxter L. M."/>
        </authorList>
    </citation>
    <scope>NUCLEOTIDE SEQUENCE [LARGE SCALE GENOMIC DNA]</scope>
</reference>
<evidence type="ECO:0000256" key="3">
    <source>
        <dbReference type="ARBA" id="ARBA00022692"/>
    </source>
</evidence>
<evidence type="ECO:0000256" key="7">
    <source>
        <dbReference type="ARBA" id="ARBA00023157"/>
    </source>
</evidence>
<evidence type="ECO:0000256" key="1">
    <source>
        <dbReference type="ARBA" id="ARBA00004651"/>
    </source>
</evidence>
<evidence type="ECO:0000256" key="11">
    <source>
        <dbReference type="SAM" id="Phobius"/>
    </source>
</evidence>
<gene>
    <name evidence="13" type="ORF">CBOVIS_LOCUS3410</name>
</gene>
<dbReference type="EMBL" id="CADEPM010000002">
    <property type="protein sequence ID" value="CAB3400478.1"/>
    <property type="molecule type" value="Genomic_DNA"/>
</dbReference>
<keyword evidence="5 10" id="KW-0297">G-protein coupled receptor</keyword>
<keyword evidence="6 11" id="KW-0472">Membrane</keyword>
<evidence type="ECO:0000256" key="4">
    <source>
        <dbReference type="ARBA" id="ARBA00022989"/>
    </source>
</evidence>
<organism evidence="13 14">
    <name type="scientific">Caenorhabditis bovis</name>
    <dbReference type="NCBI Taxonomy" id="2654633"/>
    <lineage>
        <taxon>Eukaryota</taxon>
        <taxon>Metazoa</taxon>
        <taxon>Ecdysozoa</taxon>
        <taxon>Nematoda</taxon>
        <taxon>Chromadorea</taxon>
        <taxon>Rhabditida</taxon>
        <taxon>Rhabditina</taxon>
        <taxon>Rhabditomorpha</taxon>
        <taxon>Rhabditoidea</taxon>
        <taxon>Rhabditidae</taxon>
        <taxon>Peloderinae</taxon>
        <taxon>Caenorhabditis</taxon>
    </lineage>
</organism>
<dbReference type="PRINTS" id="PR00237">
    <property type="entry name" value="GPCRRHODOPSN"/>
</dbReference>
<evidence type="ECO:0000259" key="12">
    <source>
        <dbReference type="PROSITE" id="PS50262"/>
    </source>
</evidence>
<feature type="transmembrane region" description="Helical" evidence="11">
    <location>
        <begin position="81"/>
        <end position="107"/>
    </location>
</feature>
<evidence type="ECO:0000313" key="14">
    <source>
        <dbReference type="Proteomes" id="UP000494206"/>
    </source>
</evidence>
<keyword evidence="3 10" id="KW-0812">Transmembrane</keyword>
<feature type="transmembrane region" description="Helical" evidence="11">
    <location>
        <begin position="119"/>
        <end position="140"/>
    </location>
</feature>
<dbReference type="AlphaFoldDB" id="A0A8S1EGZ1"/>
<evidence type="ECO:0000256" key="8">
    <source>
        <dbReference type="ARBA" id="ARBA00023170"/>
    </source>
</evidence>
<evidence type="ECO:0000313" key="13">
    <source>
        <dbReference type="EMBL" id="CAB3400478.1"/>
    </source>
</evidence>
<dbReference type="GO" id="GO:0043410">
    <property type="term" value="P:positive regulation of MAPK cascade"/>
    <property type="evidence" value="ECO:0007669"/>
    <property type="project" value="TreeGrafter"/>
</dbReference>
<sequence length="440" mass="49751">MARAVNISPFSSYTILPLTSSWSTDEQHSSSTMPPQSFGGSSAKMLLAALILVMIIVTTVGNALVCLAVLLVRKLKHPQNFLLVSLAVADFFVGLVVMPLALIDLMFDRWPLGRFMCTFYTTADLTLCTASIVNLCAISVDRYLVISRPLRYSAQRTSKRILSYIFTVWIIATIVAFSSHIIANLLDDGDSDSTGTCQVIQHFGYQIYATIISFYGPTFIMVILNVKIWRAAKRLAAQDRLMSHCNSIDVTDKHRNGSSQENTDLLNEKEVNGNTKSERTNSTNSRIFKLERKYLHRPSAFFTAVKGPLIRHNEKSECKARKTLGVIMSVFIICWLPFFSFAILKSCLGVRIPGWLDLLALWLGYSNSTLNPLIYCKYNKEFRIPFREMLAFRCSTLQTVMRQQSFTSRYGPPVRYRTQSASYRPLLSRRKDSQNEVSDV</sequence>
<dbReference type="OrthoDB" id="5951059at2759"/>
<dbReference type="InterPro" id="IPR017452">
    <property type="entry name" value="GPCR_Rhodpsn_7TM"/>
</dbReference>
<keyword evidence="9 10" id="KW-0807">Transducer</keyword>
<feature type="domain" description="G-protein coupled receptors family 1 profile" evidence="12">
    <location>
        <begin position="61"/>
        <end position="375"/>
    </location>
</feature>
<dbReference type="GO" id="GO:0005886">
    <property type="term" value="C:plasma membrane"/>
    <property type="evidence" value="ECO:0007669"/>
    <property type="project" value="UniProtKB-SubCell"/>
</dbReference>
<protein>
    <recommendedName>
        <fullName evidence="12">G-protein coupled receptors family 1 profile domain-containing protein</fullName>
    </recommendedName>
</protein>
<comment type="similarity">
    <text evidence="10">Belongs to the G-protein coupled receptor 1 family.</text>
</comment>
<evidence type="ECO:0000256" key="5">
    <source>
        <dbReference type="ARBA" id="ARBA00023040"/>
    </source>
</evidence>
<evidence type="ECO:0000256" key="10">
    <source>
        <dbReference type="RuleBase" id="RU000688"/>
    </source>
</evidence>
<accession>A0A8S1EGZ1</accession>
<dbReference type="PANTHER" id="PTHR24248:SF199">
    <property type="entry name" value="IP13425P-RELATED"/>
    <property type="match status" value="1"/>
</dbReference>
<keyword evidence="8 10" id="KW-0675">Receptor</keyword>
<dbReference type="Proteomes" id="UP000494206">
    <property type="component" value="Unassembled WGS sequence"/>
</dbReference>
<evidence type="ECO:0000256" key="9">
    <source>
        <dbReference type="ARBA" id="ARBA00023224"/>
    </source>
</evidence>
<evidence type="ECO:0000256" key="6">
    <source>
        <dbReference type="ARBA" id="ARBA00023136"/>
    </source>
</evidence>
<dbReference type="SMART" id="SM01381">
    <property type="entry name" value="7TM_GPCR_Srsx"/>
    <property type="match status" value="1"/>
</dbReference>
<feature type="transmembrane region" description="Helical" evidence="11">
    <location>
        <begin position="161"/>
        <end position="183"/>
    </location>
</feature>
<feature type="transmembrane region" description="Helical" evidence="11">
    <location>
        <begin position="45"/>
        <end position="72"/>
    </location>
</feature>
<feature type="transmembrane region" description="Helical" evidence="11">
    <location>
        <begin position="203"/>
        <end position="224"/>
    </location>
</feature>
<dbReference type="GO" id="GO:0071880">
    <property type="term" value="P:adenylate cyclase-activating adrenergic receptor signaling pathway"/>
    <property type="evidence" value="ECO:0007669"/>
    <property type="project" value="TreeGrafter"/>
</dbReference>
<dbReference type="PANTHER" id="PTHR24248">
    <property type="entry name" value="ADRENERGIC RECEPTOR-RELATED G-PROTEIN COUPLED RECEPTOR"/>
    <property type="match status" value="1"/>
</dbReference>
<dbReference type="PROSITE" id="PS00237">
    <property type="entry name" value="G_PROTEIN_RECEP_F1_1"/>
    <property type="match status" value="1"/>
</dbReference>
<dbReference type="Pfam" id="PF00001">
    <property type="entry name" value="7tm_1"/>
    <property type="match status" value="1"/>
</dbReference>
<dbReference type="Gene3D" id="1.20.1070.10">
    <property type="entry name" value="Rhodopsin 7-helix transmembrane proteins"/>
    <property type="match status" value="1"/>
</dbReference>